<feature type="transmembrane region" description="Helical" evidence="1">
    <location>
        <begin position="44"/>
        <end position="61"/>
    </location>
</feature>
<name>A0ABZ3EVV9_9FIRM</name>
<sequence>MYGIFMESVVIFKNYAGSRLTIVLFLLSLVFLLFAEKNKRRRAIFVYTPLTLLFLFFFPIFRKVFVRLMSGEGDTYYRVLWLIPMGVITAYAGVKLAALLYDKLKGKISSGQCNWMKRAVLASLAIAIALCGKYVYASQYMSKAENLYHLPQTVIDICDLIAPGEGEERIWSVFPTDLVYFVRQYDTNIQMIYGREMVEPKWQYAEPVHTIMNNPTIIDIEELLKLTRERYCTYIVLPNNKDVTEAPENFGLELLDTIDGYPVYFDPVAAASVNN</sequence>
<protein>
    <submittedName>
        <fullName evidence="2">Uncharacterized protein</fullName>
    </submittedName>
</protein>
<feature type="transmembrane region" description="Helical" evidence="1">
    <location>
        <begin position="81"/>
        <end position="98"/>
    </location>
</feature>
<keyword evidence="1" id="KW-0812">Transmembrane</keyword>
<reference evidence="2 3" key="1">
    <citation type="submission" date="2024-02" db="EMBL/GenBank/DDBJ databases">
        <title>Bacterial strain from lacustrine sediment.</title>
        <authorList>
            <person name="Petit C."/>
            <person name="Fadhlaoui K."/>
        </authorList>
    </citation>
    <scope>NUCLEOTIDE SEQUENCE [LARGE SCALE GENOMIC DNA]</scope>
    <source>
        <strain evidence="2 3">IPX-CK</strain>
    </source>
</reference>
<keyword evidence="1" id="KW-1133">Transmembrane helix</keyword>
<evidence type="ECO:0000256" key="1">
    <source>
        <dbReference type="SAM" id="Phobius"/>
    </source>
</evidence>
<proteinExistence type="predicted"/>
<keyword evidence="1" id="KW-0472">Membrane</keyword>
<dbReference type="EMBL" id="CP146256">
    <property type="protein sequence ID" value="XAH73424.1"/>
    <property type="molecule type" value="Genomic_DNA"/>
</dbReference>
<organism evidence="2 3">
    <name type="scientific">Kineothrix sedimenti</name>
    <dbReference type="NCBI Taxonomy" id="3123317"/>
    <lineage>
        <taxon>Bacteria</taxon>
        <taxon>Bacillati</taxon>
        <taxon>Bacillota</taxon>
        <taxon>Clostridia</taxon>
        <taxon>Lachnospirales</taxon>
        <taxon>Lachnospiraceae</taxon>
        <taxon>Kineothrix</taxon>
    </lineage>
</organism>
<accession>A0ABZ3EVV9</accession>
<evidence type="ECO:0000313" key="2">
    <source>
        <dbReference type="EMBL" id="XAH73424.1"/>
    </source>
</evidence>
<gene>
    <name evidence="2" type="ORF">V6984_18270</name>
</gene>
<evidence type="ECO:0000313" key="3">
    <source>
        <dbReference type="Proteomes" id="UP001451571"/>
    </source>
</evidence>
<dbReference type="Proteomes" id="UP001451571">
    <property type="component" value="Chromosome"/>
</dbReference>
<keyword evidence="3" id="KW-1185">Reference proteome</keyword>
<feature type="transmembrane region" description="Helical" evidence="1">
    <location>
        <begin position="16"/>
        <end position="35"/>
    </location>
</feature>
<dbReference type="RefSeq" id="WP_342757031.1">
    <property type="nucleotide sequence ID" value="NZ_CP146256.1"/>
</dbReference>
<feature type="transmembrane region" description="Helical" evidence="1">
    <location>
        <begin position="119"/>
        <end position="136"/>
    </location>
</feature>